<evidence type="ECO:0000313" key="7">
    <source>
        <dbReference type="EMBL" id="TQR21439.1"/>
    </source>
</evidence>
<dbReference type="PANTHER" id="PTHR42789:SF1">
    <property type="entry name" value="D-ISOMER SPECIFIC 2-HYDROXYACID DEHYDROGENASE FAMILY PROTEIN (AFU_ORTHOLOGUE AFUA_6G10090)"/>
    <property type="match status" value="1"/>
</dbReference>
<dbReference type="FunFam" id="3.40.50.720:FF:000203">
    <property type="entry name" value="D-3-phosphoglycerate dehydrogenase (SerA)"/>
    <property type="match status" value="1"/>
</dbReference>
<gene>
    <name evidence="7" type="ORF">FG384_00285</name>
</gene>
<protein>
    <submittedName>
        <fullName evidence="7">D-2-hydroxyacid dehydrogenase family protein</fullName>
    </submittedName>
</protein>
<dbReference type="InterPro" id="IPR006139">
    <property type="entry name" value="D-isomer_2_OHA_DH_cat_dom"/>
</dbReference>
<reference evidence="7 8" key="1">
    <citation type="submission" date="2019-06" db="EMBL/GenBank/DDBJ databases">
        <title>Psychrobacillus vulpis sp. nov., a new species isolated from feces of a red fox that inhabits in The Tablas de Daimiel Natural Park, Albacete, Spain.</title>
        <authorList>
            <person name="Rodriguez M."/>
            <person name="Reina J.C."/>
            <person name="Bejar V."/>
            <person name="Llamas I."/>
        </authorList>
    </citation>
    <scope>NUCLEOTIDE SEQUENCE [LARGE SCALE GENOMIC DNA]</scope>
    <source>
        <strain evidence="7 8">Z8</strain>
    </source>
</reference>
<keyword evidence="8" id="KW-1185">Reference proteome</keyword>
<evidence type="ECO:0000256" key="3">
    <source>
        <dbReference type="ARBA" id="ARBA00023027"/>
    </source>
</evidence>
<dbReference type="GO" id="GO:0016616">
    <property type="term" value="F:oxidoreductase activity, acting on the CH-OH group of donors, NAD or NADP as acceptor"/>
    <property type="evidence" value="ECO:0007669"/>
    <property type="project" value="InterPro"/>
</dbReference>
<accession>A0A544TVG0</accession>
<dbReference type="Pfam" id="PF02826">
    <property type="entry name" value="2-Hacid_dh_C"/>
    <property type="match status" value="1"/>
</dbReference>
<comment type="caution">
    <text evidence="7">The sequence shown here is derived from an EMBL/GenBank/DDBJ whole genome shotgun (WGS) entry which is preliminary data.</text>
</comment>
<evidence type="ECO:0000313" key="8">
    <source>
        <dbReference type="Proteomes" id="UP000316626"/>
    </source>
</evidence>
<dbReference type="AlphaFoldDB" id="A0A544TVG0"/>
<dbReference type="InterPro" id="IPR036291">
    <property type="entry name" value="NAD(P)-bd_dom_sf"/>
</dbReference>
<feature type="domain" description="D-isomer specific 2-hydroxyacid dehydrogenase catalytic" evidence="5">
    <location>
        <begin position="26"/>
        <end position="314"/>
    </location>
</feature>
<dbReference type="RefSeq" id="WP_142640567.1">
    <property type="nucleotide sequence ID" value="NZ_VDGI01000001.1"/>
</dbReference>
<dbReference type="EMBL" id="VDGI01000001">
    <property type="protein sequence ID" value="TQR21439.1"/>
    <property type="molecule type" value="Genomic_DNA"/>
</dbReference>
<evidence type="ECO:0000259" key="6">
    <source>
        <dbReference type="Pfam" id="PF02826"/>
    </source>
</evidence>
<evidence type="ECO:0000256" key="2">
    <source>
        <dbReference type="ARBA" id="ARBA00023002"/>
    </source>
</evidence>
<feature type="domain" description="D-isomer specific 2-hydroxyacid dehydrogenase NAD-binding" evidence="6">
    <location>
        <begin position="114"/>
        <end position="288"/>
    </location>
</feature>
<evidence type="ECO:0000259" key="5">
    <source>
        <dbReference type="Pfam" id="PF00389"/>
    </source>
</evidence>
<dbReference type="GO" id="GO:0051287">
    <property type="term" value="F:NAD binding"/>
    <property type="evidence" value="ECO:0007669"/>
    <property type="project" value="InterPro"/>
</dbReference>
<organism evidence="7 8">
    <name type="scientific">Psychrobacillus vulpis</name>
    <dbReference type="NCBI Taxonomy" id="2325572"/>
    <lineage>
        <taxon>Bacteria</taxon>
        <taxon>Bacillati</taxon>
        <taxon>Bacillota</taxon>
        <taxon>Bacilli</taxon>
        <taxon>Bacillales</taxon>
        <taxon>Bacillaceae</taxon>
        <taxon>Psychrobacillus</taxon>
    </lineage>
</organism>
<dbReference type="InterPro" id="IPR006140">
    <property type="entry name" value="D-isomer_DH_NAD-bd"/>
</dbReference>
<dbReference type="Pfam" id="PF00389">
    <property type="entry name" value="2-Hacid_dh"/>
    <property type="match status" value="1"/>
</dbReference>
<keyword evidence="2 4" id="KW-0560">Oxidoreductase</keyword>
<sequence>MNLRCAILDDYQNVALKMADWSSVMDKVEVKTFHNHFEQEEQLIEAIRDFDIIVIMRERTPFTAGIFEQLPKLKLLVTSGMRNASIDLNAATKHGVVVCGTASMSEPPTELTWALLLNIARQITQENNELRKNGPWQSTVGTDLYGKRLGLLGLGKIGSRMATIAQAFGMEVIAWSQNLTKEQTDKIGVQLAKSKEELLETSDFVSIHLVLSDRTKGMIGTKELQRMKASAYLVNTSRAAIVHQEALIEALQEKWIAGAGIDVFEVEPLSETHPFRTLPNVLATPHIGYVTKDNYSTYYREAVQDIQAFLDGAAIRQINS</sequence>
<dbReference type="Gene3D" id="3.40.50.720">
    <property type="entry name" value="NAD(P)-binding Rossmann-like Domain"/>
    <property type="match status" value="2"/>
</dbReference>
<dbReference type="InterPro" id="IPR050857">
    <property type="entry name" value="D-2-hydroxyacid_DH"/>
</dbReference>
<proteinExistence type="inferred from homology"/>
<dbReference type="PANTHER" id="PTHR42789">
    <property type="entry name" value="D-ISOMER SPECIFIC 2-HYDROXYACID DEHYDROGENASE FAMILY PROTEIN (AFU_ORTHOLOGUE AFUA_6G10090)"/>
    <property type="match status" value="1"/>
</dbReference>
<dbReference type="OrthoDB" id="9805416at2"/>
<evidence type="ECO:0000256" key="1">
    <source>
        <dbReference type="ARBA" id="ARBA00005854"/>
    </source>
</evidence>
<dbReference type="SUPFAM" id="SSF52283">
    <property type="entry name" value="Formate/glycerate dehydrogenase catalytic domain-like"/>
    <property type="match status" value="1"/>
</dbReference>
<evidence type="ECO:0000256" key="4">
    <source>
        <dbReference type="RuleBase" id="RU003719"/>
    </source>
</evidence>
<dbReference type="SUPFAM" id="SSF51735">
    <property type="entry name" value="NAD(P)-binding Rossmann-fold domains"/>
    <property type="match status" value="1"/>
</dbReference>
<dbReference type="Proteomes" id="UP000316626">
    <property type="component" value="Unassembled WGS sequence"/>
</dbReference>
<name>A0A544TVG0_9BACI</name>
<dbReference type="CDD" id="cd12169">
    <property type="entry name" value="PGDH_like_1"/>
    <property type="match status" value="1"/>
</dbReference>
<keyword evidence="3" id="KW-0520">NAD</keyword>
<comment type="similarity">
    <text evidence="1 4">Belongs to the D-isomer specific 2-hydroxyacid dehydrogenase family.</text>
</comment>